<protein>
    <submittedName>
        <fullName evidence="6">C6 zinc finger domain containing protein</fullName>
    </submittedName>
</protein>
<evidence type="ECO:0000313" key="6">
    <source>
        <dbReference type="EMBL" id="QQK39575.1"/>
    </source>
</evidence>
<keyword evidence="4" id="KW-0804">Transcription</keyword>
<accession>A0A7T7BH40</accession>
<evidence type="ECO:0000256" key="2">
    <source>
        <dbReference type="ARBA" id="ARBA00022723"/>
    </source>
</evidence>
<name>A0A7T7BH40_PENDI</name>
<evidence type="ECO:0000256" key="3">
    <source>
        <dbReference type="ARBA" id="ARBA00023015"/>
    </source>
</evidence>
<organism evidence="6 7">
    <name type="scientific">Penicillium digitatum</name>
    <name type="common">Green mold</name>
    <dbReference type="NCBI Taxonomy" id="36651"/>
    <lineage>
        <taxon>Eukaryota</taxon>
        <taxon>Fungi</taxon>
        <taxon>Dikarya</taxon>
        <taxon>Ascomycota</taxon>
        <taxon>Pezizomycotina</taxon>
        <taxon>Eurotiomycetes</taxon>
        <taxon>Eurotiomycetidae</taxon>
        <taxon>Eurotiales</taxon>
        <taxon>Aspergillaceae</taxon>
        <taxon>Penicillium</taxon>
    </lineage>
</organism>
<evidence type="ECO:0000256" key="1">
    <source>
        <dbReference type="ARBA" id="ARBA00004123"/>
    </source>
</evidence>
<dbReference type="PANTHER" id="PTHR47338">
    <property type="entry name" value="ZN(II)2CYS6 TRANSCRIPTION FACTOR (EUROFUNG)-RELATED"/>
    <property type="match status" value="1"/>
</dbReference>
<keyword evidence="2" id="KW-0479">Metal-binding</keyword>
<dbReference type="Proteomes" id="UP000595662">
    <property type="component" value="Chromosome 1"/>
</dbReference>
<reference evidence="6 7" key="1">
    <citation type="submission" date="2020-08" db="EMBL/GenBank/DDBJ databases">
        <title>The completed genome sequence of the pathogenic ascomycete fungus Penicillium digitatum.</title>
        <authorList>
            <person name="Wang M."/>
        </authorList>
    </citation>
    <scope>NUCLEOTIDE SEQUENCE [LARGE SCALE GENOMIC DNA]</scope>
    <source>
        <strain evidence="6 7">PdW03</strain>
    </source>
</reference>
<dbReference type="InterPro" id="IPR050815">
    <property type="entry name" value="TF_fung"/>
</dbReference>
<evidence type="ECO:0000313" key="7">
    <source>
        <dbReference type="Proteomes" id="UP000595662"/>
    </source>
</evidence>
<dbReference type="PANTHER" id="PTHR47338:SF9">
    <property type="entry name" value="ZN(II)2CYS6 TRANSCRIPTION FACTOR (EUROFUNG)"/>
    <property type="match status" value="1"/>
</dbReference>
<sequence>MIRYSDDIWMRCNAVRESARYSQAAHQLVMNRITEGRVELSTLQALCLLSLTEFYNADQVKSRIHSSLAITLASCANLKNSAENFTGGVDAEERSRCYWSIILLRRLLGESTTSLDTQYRRSPSYPESPCMPPMAAVSPEGQRIASRSGLKSEGIVATVIKLSEVWSATQDYVRARGSSEPAVVPWSPDSKYSATLRKLMDLGQKLPPLHRYRCIKPSSLTANDLEEARDYWAPWFLSRFLYHTIICLLNHPFLITMQMQGIQGVSEVFLQQTTFSITHHTSWFLHFIAFLEARQFRITDPFFGYCAAVVATIQVQQSFWEEGRLGQKKRDNYNRCLKFIQKIGQEWELMNRMADKLQTPG</sequence>
<dbReference type="GeneID" id="90952388"/>
<proteinExistence type="predicted"/>
<keyword evidence="3" id="KW-0805">Transcription regulation</keyword>
<dbReference type="GO" id="GO:0046872">
    <property type="term" value="F:metal ion binding"/>
    <property type="evidence" value="ECO:0007669"/>
    <property type="project" value="UniProtKB-KW"/>
</dbReference>
<gene>
    <name evidence="6" type="ORF">Pdw03_2429</name>
</gene>
<dbReference type="RefSeq" id="XP_065955587.1">
    <property type="nucleotide sequence ID" value="XM_066100187.1"/>
</dbReference>
<dbReference type="VEuPathDB" id="FungiDB:PDIP_25580"/>
<dbReference type="GO" id="GO:0000981">
    <property type="term" value="F:DNA-binding transcription factor activity, RNA polymerase II-specific"/>
    <property type="evidence" value="ECO:0007669"/>
    <property type="project" value="InterPro"/>
</dbReference>
<evidence type="ECO:0000256" key="5">
    <source>
        <dbReference type="ARBA" id="ARBA00023242"/>
    </source>
</evidence>
<evidence type="ECO:0000256" key="4">
    <source>
        <dbReference type="ARBA" id="ARBA00023163"/>
    </source>
</evidence>
<comment type="subcellular location">
    <subcellularLocation>
        <location evidence="1">Nucleus</location>
    </subcellularLocation>
</comment>
<dbReference type="AlphaFoldDB" id="A0A7T7BH40"/>
<dbReference type="CDD" id="cd12148">
    <property type="entry name" value="fungal_TF_MHR"/>
    <property type="match status" value="1"/>
</dbReference>
<dbReference type="EMBL" id="CP060774">
    <property type="protein sequence ID" value="QQK39575.1"/>
    <property type="molecule type" value="Genomic_DNA"/>
</dbReference>
<keyword evidence="5" id="KW-0539">Nucleus</keyword>
<dbReference type="GO" id="GO:0005634">
    <property type="term" value="C:nucleus"/>
    <property type="evidence" value="ECO:0007669"/>
    <property type="project" value="UniProtKB-SubCell"/>
</dbReference>